<evidence type="ECO:0000313" key="3">
    <source>
        <dbReference type="EMBL" id="ACU84106.1"/>
    </source>
</evidence>
<dbReference type="EMBL" id="CP001643">
    <property type="protein sequence ID" value="ACU84106.1"/>
    <property type="molecule type" value="Genomic_DNA"/>
</dbReference>
<dbReference type="HOGENOM" id="CLU_016297_0_0_11"/>
<dbReference type="InterPro" id="IPR052189">
    <property type="entry name" value="L-asp_N-monooxygenase_NS-form"/>
</dbReference>
<dbReference type="AlphaFoldDB" id="C7MFY8"/>
<feature type="domain" description="FAD-dependent urate hydroxylase HpyO/Asp monooxygenase CreE-like FAD/NAD(P)-binding" evidence="2">
    <location>
        <begin position="13"/>
        <end position="210"/>
    </location>
</feature>
<gene>
    <name evidence="3" type="ordered locus">Bfae_02280</name>
</gene>
<dbReference type="PATRIC" id="fig|446465.5.peg.227"/>
<proteinExistence type="predicted"/>
<dbReference type="SUPFAM" id="SSF51735">
    <property type="entry name" value="NAD(P)-binding Rossmann-fold domains"/>
    <property type="match status" value="1"/>
</dbReference>
<keyword evidence="4" id="KW-1185">Reference proteome</keyword>
<feature type="domain" description="Pyrroline-5-carboxylate reductase catalytic N-terminal" evidence="1">
    <location>
        <begin position="654"/>
        <end position="739"/>
    </location>
</feature>
<protein>
    <submittedName>
        <fullName evidence="3">Predicted dinucleotide-binding enzyme</fullName>
    </submittedName>
</protein>
<dbReference type="InterPro" id="IPR038732">
    <property type="entry name" value="HpyO/CreE_NAD-binding"/>
</dbReference>
<sequence>MTSRISPARTRLVLVGGGPRAIGVLERLGASAAQPAAAERLARTPLHVDIVDPHMPGAGRIWRAHESPLLLMNSRAADVSIHPDETVDCEGPVRTGPSLAEWAEGIRRGTIAAPTAGTERLAEIEALQPTDFASRRVQALYLEWFFGQVLAALPSTVSVAVHRTTATAVRSADGVRPAAAVGPADGTAWTVELEDRAPLHADLLLLAAGHTDSRPSAERHQLAVFARRHGGTYLAPSQASDAQLDLLAPGQDVIVRGMGLAFIDLMALLSEGRGGVFEPAPLPGDPDRLSYRPSGREPRLWVGSRRGVPYHSKVRDEGAPAGPGDLVHVTAENLRAREDAQGRLDFRADVVPLIAAEIRRWVPGAPSAAPGEDPLAWLDDPLSWLEGEAHPQVTRDAVVRHIETDLHARTRGDASSARALFQLLLRLHGVLVDQLPATRLRPGAQGDYPRWWHSLFSFVDSGPPPHRLHQLLALERAGVVRFLGPRVQVRAEESTGRFTARGAAGAHVTADALLDAFLPEASLVESTNPLLRDLVTGGSAAVGRESAATPGSLEVDARHSVIGPDGTARPRLWAVGPWTSELPIGAFARPHTNAPCHRRNDALGRELLEAALRHGEAAASQGERAPSQGAGALRHGETVLRHGETVRRTGQPARLGVMGPGKIGRALARTALRRGLEVRVSGRAPAAALAAALPGAHPVEVAELASTCEVVAITVPLHVALTLDPATLHGAVVIDATNPWGEADAAAVAAARRTLGDAEGLLSTSELLAAHLPGARVVKTLNHIGYHDVEDQGREGGDPHRRAIALAADDPQAADAVAALLHRIGFEPVRVGTLAAGRQLEPGAGLFAGWSTSEELSERRRELVRVA</sequence>
<dbReference type="InterPro" id="IPR028939">
    <property type="entry name" value="P5C_Rdtase_cat_N"/>
</dbReference>
<dbReference type="Proteomes" id="UP000001919">
    <property type="component" value="Chromosome"/>
</dbReference>
<dbReference type="eggNOG" id="COG4529">
    <property type="taxonomic scope" value="Bacteria"/>
</dbReference>
<dbReference type="eggNOG" id="COG2085">
    <property type="taxonomic scope" value="Bacteria"/>
</dbReference>
<organism evidence="3 4">
    <name type="scientific">Brachybacterium faecium (strain ATCC 43885 / DSM 4810 / JCM 11609 / LMG 19847 / NBRC 14762 / NCIMB 9860 / 6-10)</name>
    <dbReference type="NCBI Taxonomy" id="446465"/>
    <lineage>
        <taxon>Bacteria</taxon>
        <taxon>Bacillati</taxon>
        <taxon>Actinomycetota</taxon>
        <taxon>Actinomycetes</taxon>
        <taxon>Micrococcales</taxon>
        <taxon>Dermabacteraceae</taxon>
        <taxon>Brachybacterium</taxon>
    </lineage>
</organism>
<name>C7MFY8_BRAFD</name>
<dbReference type="STRING" id="446465.Bfae_02280"/>
<evidence type="ECO:0000313" key="4">
    <source>
        <dbReference type="Proteomes" id="UP000001919"/>
    </source>
</evidence>
<dbReference type="KEGG" id="bfa:Bfae_02280"/>
<dbReference type="Pfam" id="PF13454">
    <property type="entry name" value="NAD_binding_9"/>
    <property type="match status" value="1"/>
</dbReference>
<evidence type="ECO:0000259" key="2">
    <source>
        <dbReference type="Pfam" id="PF13454"/>
    </source>
</evidence>
<dbReference type="PANTHER" id="PTHR40254:SF1">
    <property type="entry name" value="BLR0577 PROTEIN"/>
    <property type="match status" value="1"/>
</dbReference>
<dbReference type="PANTHER" id="PTHR40254">
    <property type="entry name" value="BLR0577 PROTEIN"/>
    <property type="match status" value="1"/>
</dbReference>
<evidence type="ECO:0000259" key="1">
    <source>
        <dbReference type="Pfam" id="PF03807"/>
    </source>
</evidence>
<dbReference type="OrthoDB" id="3653265at2"/>
<dbReference type="Pfam" id="PF03807">
    <property type="entry name" value="F420_oxidored"/>
    <property type="match status" value="1"/>
</dbReference>
<accession>C7MFY8</accession>
<dbReference type="InterPro" id="IPR036291">
    <property type="entry name" value="NAD(P)-bd_dom_sf"/>
</dbReference>
<reference evidence="3 4" key="1">
    <citation type="journal article" date="2009" name="Stand. Genomic Sci.">
        <title>Complete genome sequence of Brachybacterium faecium type strain (Schefferle 6-10).</title>
        <authorList>
            <person name="Lapidus A."/>
            <person name="Pukall R."/>
            <person name="Labuttii K."/>
            <person name="Copeland A."/>
            <person name="Del Rio T.G."/>
            <person name="Nolan M."/>
            <person name="Chen F."/>
            <person name="Lucas S."/>
            <person name="Tice H."/>
            <person name="Cheng J.F."/>
            <person name="Bruce D."/>
            <person name="Goodwin L."/>
            <person name="Pitluck S."/>
            <person name="Rohde M."/>
            <person name="Goker M."/>
            <person name="Pati A."/>
            <person name="Ivanova N."/>
            <person name="Mavrommatis K."/>
            <person name="Chen A."/>
            <person name="Palaniappan K."/>
            <person name="D'haeseleer P."/>
            <person name="Chain P."/>
            <person name="Bristow J."/>
            <person name="Eisen J.A."/>
            <person name="Markowitz V."/>
            <person name="Hugenholtz P."/>
            <person name="Kyrpides N.C."/>
            <person name="Klenk H.P."/>
        </authorList>
    </citation>
    <scope>NUCLEOTIDE SEQUENCE [LARGE SCALE GENOMIC DNA]</scope>
    <source>
        <strain evidence="4">ATCC 43885 / DSM 4810 / JCM 11609 / LMG 19847 / NBRC 14762 / NCIMB 9860 / 6-10</strain>
    </source>
</reference>
<dbReference type="Gene3D" id="3.40.50.720">
    <property type="entry name" value="NAD(P)-binding Rossmann-like Domain"/>
    <property type="match status" value="1"/>
</dbReference>